<evidence type="ECO:0000313" key="1">
    <source>
        <dbReference type="EMBL" id="NMF55697.1"/>
    </source>
</evidence>
<gene>
    <name evidence="1" type="ORF">HF320_05065</name>
</gene>
<keyword evidence="2" id="KW-1185">Reference proteome</keyword>
<dbReference type="AlphaFoldDB" id="A0A7X9YHP6"/>
<protein>
    <submittedName>
        <fullName evidence="1">Uncharacterized protein</fullName>
    </submittedName>
</protein>
<dbReference type="EMBL" id="JABBCP010000002">
    <property type="protein sequence ID" value="NMF55697.1"/>
    <property type="molecule type" value="Genomic_DNA"/>
</dbReference>
<comment type="caution">
    <text evidence="1">The sequence shown here is derived from an EMBL/GenBank/DDBJ whole genome shotgun (WGS) entry which is preliminary data.</text>
</comment>
<name>A0A7X9YHP6_9ACTN</name>
<organism evidence="1 2">
    <name type="scientific">Collinsella acetigenes</name>
    <dbReference type="NCBI Taxonomy" id="2713419"/>
    <lineage>
        <taxon>Bacteria</taxon>
        <taxon>Bacillati</taxon>
        <taxon>Actinomycetota</taxon>
        <taxon>Coriobacteriia</taxon>
        <taxon>Coriobacteriales</taxon>
        <taxon>Coriobacteriaceae</taxon>
        <taxon>Collinsella</taxon>
    </lineage>
</organism>
<dbReference type="Proteomes" id="UP000546970">
    <property type="component" value="Unassembled WGS sequence"/>
</dbReference>
<dbReference type="RefSeq" id="WP_169277323.1">
    <property type="nucleotide sequence ID" value="NZ_JABBCP010000002.1"/>
</dbReference>
<sequence length="66" mass="7297">MSEGTARNLVTKKVDPFTGELRRRPGSVRCSECGFNGVVYEYSAFSDLLGADVVFCPVCGRRFDDD</sequence>
<reference evidence="1 2" key="1">
    <citation type="submission" date="2020-04" db="EMBL/GenBank/DDBJ databases">
        <title>Collinsella sp. KGMB02528 nov., an anaerobic actinobacterium isolated from human feces.</title>
        <authorList>
            <person name="Han K.-I."/>
            <person name="Eom M.K."/>
            <person name="Kim J.-S."/>
            <person name="Lee K.C."/>
            <person name="Suh M.K."/>
            <person name="Park S.-H."/>
            <person name="Lee J.H."/>
            <person name="Kang S.W."/>
            <person name="Park J.-E."/>
            <person name="Oh B.S."/>
            <person name="Yu S.Y."/>
            <person name="Choi S.-H."/>
            <person name="Lee D.H."/>
            <person name="Yoon H."/>
            <person name="Kim B.-Y."/>
            <person name="Lee J.H."/>
            <person name="Lee J.-S."/>
        </authorList>
    </citation>
    <scope>NUCLEOTIDE SEQUENCE [LARGE SCALE GENOMIC DNA]</scope>
    <source>
        <strain evidence="1 2">KGMB02528</strain>
    </source>
</reference>
<accession>A0A7X9YHP6</accession>
<evidence type="ECO:0000313" key="2">
    <source>
        <dbReference type="Proteomes" id="UP000546970"/>
    </source>
</evidence>
<proteinExistence type="predicted"/>